<evidence type="ECO:0000256" key="2">
    <source>
        <dbReference type="ARBA" id="ARBA00022842"/>
    </source>
</evidence>
<evidence type="ECO:0008006" key="6">
    <source>
        <dbReference type="Google" id="ProtNLM"/>
    </source>
</evidence>
<keyword evidence="1" id="KW-0479">Metal-binding</keyword>
<evidence type="ECO:0000256" key="3">
    <source>
        <dbReference type="SAM" id="MobiDB-lite"/>
    </source>
</evidence>
<dbReference type="Gene3D" id="1.10.1200.270">
    <property type="entry name" value="Methyltransferase, alpha-helical capping domain"/>
    <property type="match status" value="1"/>
</dbReference>
<dbReference type="RefSeq" id="WP_285433773.1">
    <property type="nucleotide sequence ID" value="NZ_JASJUS010000016.1"/>
</dbReference>
<protein>
    <recommendedName>
        <fullName evidence="6">SAM-dependent methyltransferase</fullName>
    </recommendedName>
</protein>
<proteinExistence type="predicted"/>
<dbReference type="EMBL" id="JASJUS010000016">
    <property type="protein sequence ID" value="MDL2078468.1"/>
    <property type="molecule type" value="Genomic_DNA"/>
</dbReference>
<dbReference type="Proteomes" id="UP001241926">
    <property type="component" value="Unassembled WGS sequence"/>
</dbReference>
<evidence type="ECO:0000313" key="5">
    <source>
        <dbReference type="Proteomes" id="UP001241926"/>
    </source>
</evidence>
<feature type="region of interest" description="Disordered" evidence="3">
    <location>
        <begin position="1"/>
        <end position="21"/>
    </location>
</feature>
<dbReference type="Pfam" id="PF03492">
    <property type="entry name" value="Methyltransf_7"/>
    <property type="match status" value="1"/>
</dbReference>
<dbReference type="SUPFAM" id="SSF53335">
    <property type="entry name" value="S-adenosyl-L-methionine-dependent methyltransferases"/>
    <property type="match status" value="1"/>
</dbReference>
<comment type="caution">
    <text evidence="4">The sequence shown here is derived from an EMBL/GenBank/DDBJ whole genome shotgun (WGS) entry which is preliminary data.</text>
</comment>
<dbReference type="PANTHER" id="PTHR31009">
    <property type="entry name" value="S-ADENOSYL-L-METHIONINE:CARBOXYL METHYLTRANSFERASE FAMILY PROTEIN"/>
    <property type="match status" value="1"/>
</dbReference>
<evidence type="ECO:0000256" key="1">
    <source>
        <dbReference type="ARBA" id="ARBA00022723"/>
    </source>
</evidence>
<dbReference type="InterPro" id="IPR029063">
    <property type="entry name" value="SAM-dependent_MTases_sf"/>
</dbReference>
<dbReference type="InterPro" id="IPR042086">
    <property type="entry name" value="MeTrfase_capping"/>
</dbReference>
<name>A0ABT7J0V3_9ACTN</name>
<gene>
    <name evidence="4" type="ORF">QNN03_18700</name>
</gene>
<dbReference type="Gene3D" id="3.40.50.150">
    <property type="entry name" value="Vaccinia Virus protein VP39"/>
    <property type="match status" value="1"/>
</dbReference>
<keyword evidence="5" id="KW-1185">Reference proteome</keyword>
<sequence>MSGSVTSPGVEGAMGRGYARHSRVQHRADDYGMPLLHRALDAVVLPHNGAPFRVADLGTAAGTNSLDPMRAVVEGVRRRTGEDTPVTVVHTDILANDFNILFATVMDSPGTYAREPRVFVQAEARSFYEPLFPPGELHLAWSAIAVHWLSRVPAPIPGHIFSTRATGDIREAFKERSRSDWEAFLTHRARELRPGGQLVVLGGSCAEDGSSGAECLMDTADAVLADLVRQGLLTRAEHARMTVPTWNRTVDEFLAPLRAGPLTDVLRVEEYDLVRLPDIHLDHFRATGDARGFAEQVTAFFRAAFQPSLFSALDAERDAGDVERVAKALAAGLRARVAADPEAVETHWHVVPLRIARL</sequence>
<reference evidence="4 5" key="1">
    <citation type="submission" date="2023-05" db="EMBL/GenBank/DDBJ databases">
        <title>Streptomyces fuscus sp. nov., a brown-black pigment producing actinomyces isolated from dry sand of Sea duck farm.</title>
        <authorList>
            <person name="Xie J."/>
            <person name="Shen N."/>
        </authorList>
    </citation>
    <scope>NUCLEOTIDE SEQUENCE [LARGE SCALE GENOMIC DNA]</scope>
    <source>
        <strain evidence="4 5">GXMU-J15</strain>
    </source>
</reference>
<evidence type="ECO:0000313" key="4">
    <source>
        <dbReference type="EMBL" id="MDL2078468.1"/>
    </source>
</evidence>
<organism evidence="4 5">
    <name type="scientific">Streptomyces fuscus</name>
    <dbReference type="NCBI Taxonomy" id="3048495"/>
    <lineage>
        <taxon>Bacteria</taxon>
        <taxon>Bacillati</taxon>
        <taxon>Actinomycetota</taxon>
        <taxon>Actinomycetes</taxon>
        <taxon>Kitasatosporales</taxon>
        <taxon>Streptomycetaceae</taxon>
        <taxon>Streptomyces</taxon>
    </lineage>
</organism>
<keyword evidence="2" id="KW-0460">Magnesium</keyword>
<accession>A0ABT7J0V3</accession>
<dbReference type="InterPro" id="IPR005299">
    <property type="entry name" value="MeTrfase_7"/>
</dbReference>